<name>A0A437QJ66_9GAMM</name>
<dbReference type="InterPro" id="IPR005648">
    <property type="entry name" value="FlgD"/>
</dbReference>
<dbReference type="Gene3D" id="2.30.30.910">
    <property type="match status" value="1"/>
</dbReference>
<evidence type="ECO:0000256" key="1">
    <source>
        <dbReference type="ARBA" id="ARBA00010577"/>
    </source>
</evidence>
<proteinExistence type="inferred from homology"/>
<keyword evidence="3 5" id="KW-1005">Bacterial flagellum biogenesis</keyword>
<evidence type="ECO:0000313" key="10">
    <source>
        <dbReference type="Proteomes" id="UP000283077"/>
    </source>
</evidence>
<comment type="similarity">
    <text evidence="1 5">Belongs to the FlgD family.</text>
</comment>
<dbReference type="GO" id="GO:0044781">
    <property type="term" value="P:bacterial-type flagellum organization"/>
    <property type="evidence" value="ECO:0007669"/>
    <property type="project" value="UniProtKB-UniRule"/>
</dbReference>
<evidence type="ECO:0000256" key="3">
    <source>
        <dbReference type="ARBA" id="ARBA00022795"/>
    </source>
</evidence>
<dbReference type="Gene3D" id="2.60.40.4070">
    <property type="match status" value="1"/>
</dbReference>
<evidence type="ECO:0000256" key="4">
    <source>
        <dbReference type="ARBA" id="ARBA00024746"/>
    </source>
</evidence>
<dbReference type="AlphaFoldDB" id="A0A437QJ66"/>
<evidence type="ECO:0000256" key="6">
    <source>
        <dbReference type="SAM" id="MobiDB-lite"/>
    </source>
</evidence>
<keyword evidence="9" id="KW-0282">Flagellum</keyword>
<dbReference type="InterPro" id="IPR025963">
    <property type="entry name" value="FLgD_Tudor"/>
</dbReference>
<evidence type="ECO:0000256" key="5">
    <source>
        <dbReference type="RuleBase" id="RU362076"/>
    </source>
</evidence>
<keyword evidence="10" id="KW-1185">Reference proteome</keyword>
<organism evidence="9 10">
    <name type="scientific">Rheinheimera riviphila</name>
    <dbReference type="NCBI Taxonomy" id="1834037"/>
    <lineage>
        <taxon>Bacteria</taxon>
        <taxon>Pseudomonadati</taxon>
        <taxon>Pseudomonadota</taxon>
        <taxon>Gammaproteobacteria</taxon>
        <taxon>Chromatiales</taxon>
        <taxon>Chromatiaceae</taxon>
        <taxon>Rheinheimera</taxon>
    </lineage>
</organism>
<evidence type="ECO:0000313" key="9">
    <source>
        <dbReference type="EMBL" id="RVU34546.1"/>
    </source>
</evidence>
<dbReference type="EMBL" id="SACS01000017">
    <property type="protein sequence ID" value="RVU34546.1"/>
    <property type="molecule type" value="Genomic_DNA"/>
</dbReference>
<dbReference type="RefSeq" id="WP_127700144.1">
    <property type="nucleotide sequence ID" value="NZ_SACS01000017.1"/>
</dbReference>
<feature type="compositionally biased region" description="Polar residues" evidence="6">
    <location>
        <begin position="1"/>
        <end position="12"/>
    </location>
</feature>
<evidence type="ECO:0000256" key="2">
    <source>
        <dbReference type="ARBA" id="ARBA00016013"/>
    </source>
</evidence>
<keyword evidence="9" id="KW-0969">Cilium</keyword>
<reference evidence="9 10" key="1">
    <citation type="submission" date="2019-01" db="EMBL/GenBank/DDBJ databases">
        <authorList>
            <person name="Chen W.-M."/>
        </authorList>
    </citation>
    <scope>NUCLEOTIDE SEQUENCE [LARGE SCALE GENOMIC DNA]</scope>
    <source>
        <strain evidence="9 10">KYPC3</strain>
    </source>
</reference>
<dbReference type="InterPro" id="IPR025965">
    <property type="entry name" value="FlgD/Vpr_Ig-like"/>
</dbReference>
<dbReference type="Pfam" id="PF03963">
    <property type="entry name" value="FlgD"/>
    <property type="match status" value="1"/>
</dbReference>
<protein>
    <recommendedName>
        <fullName evidence="2 5">Basal-body rod modification protein FlgD</fullName>
    </recommendedName>
</protein>
<feature type="region of interest" description="Disordered" evidence="6">
    <location>
        <begin position="1"/>
        <end position="20"/>
    </location>
</feature>
<gene>
    <name evidence="9" type="ORF">EOE67_14990</name>
</gene>
<feature type="domain" description="FlgD/Vpr Ig-like" evidence="7">
    <location>
        <begin position="108"/>
        <end position="182"/>
    </location>
</feature>
<feature type="domain" description="FlgD Tudor-like" evidence="8">
    <location>
        <begin position="90"/>
        <end position="225"/>
    </location>
</feature>
<evidence type="ECO:0000259" key="8">
    <source>
        <dbReference type="Pfam" id="PF13861"/>
    </source>
</evidence>
<dbReference type="Proteomes" id="UP000283077">
    <property type="component" value="Unassembled WGS sequence"/>
</dbReference>
<accession>A0A437QJ66</accession>
<evidence type="ECO:0000259" key="7">
    <source>
        <dbReference type="Pfam" id="PF13860"/>
    </source>
</evidence>
<dbReference type="OrthoDB" id="9785233at2"/>
<dbReference type="Pfam" id="PF13861">
    <property type="entry name" value="FLgD_tudor"/>
    <property type="match status" value="1"/>
</dbReference>
<dbReference type="Pfam" id="PF13860">
    <property type="entry name" value="FlgD_ig"/>
    <property type="match status" value="1"/>
</dbReference>
<sequence>MSTINSTTTPSYVDSLKQGTAKEKTDAEKAGALTQSDFFALLTQQLAFQDPTKPVENDQMIAQMTSFTMADGISSLNNNFKDFAASMNSNQALQASSLVGRNVLVNSDKLVFDGVNEAVGSAEVPANTSSLTVKVYNAAGELVRSAPAVEPPAGKFDYVWDGKDNNGAVLKGGLYTVKVEAEVAGENQALKTSTYVPVTSVTLGKSTGDMTLNLYGLGAKKLSDILEIAAG</sequence>
<keyword evidence="9" id="KW-0966">Cell projection</keyword>
<comment type="caution">
    <text evidence="9">The sequence shown here is derived from an EMBL/GenBank/DDBJ whole genome shotgun (WGS) entry which is preliminary data.</text>
</comment>
<comment type="function">
    <text evidence="4 5">Required for flagellar hook formation. May act as a scaffolding protein.</text>
</comment>